<protein>
    <submittedName>
        <fullName evidence="14">GH16291</fullName>
    </submittedName>
</protein>
<dbReference type="Pfam" id="PF00096">
    <property type="entry name" value="zf-C2H2"/>
    <property type="match status" value="3"/>
</dbReference>
<dbReference type="Proteomes" id="UP000001070">
    <property type="component" value="Unassembled WGS sequence"/>
</dbReference>
<feature type="region of interest" description="Disordered" evidence="11">
    <location>
        <begin position="150"/>
        <end position="272"/>
    </location>
</feature>
<dbReference type="FunCoup" id="B4IY64">
    <property type="interactions" value="621"/>
</dbReference>
<feature type="domain" description="C2H2-type" evidence="12">
    <location>
        <begin position="280"/>
        <end position="307"/>
    </location>
</feature>
<dbReference type="OMA" id="RTYSIHT"/>
<dbReference type="GO" id="GO:0000978">
    <property type="term" value="F:RNA polymerase II cis-regulatory region sequence-specific DNA binding"/>
    <property type="evidence" value="ECO:0007669"/>
    <property type="project" value="TreeGrafter"/>
</dbReference>
<sequence length="842" mass="95888">MDVARTYSIHTLCRICLNLLQNDAAYDLYLVPGLAKKLCLCTSLSVEQNDGFPKNLCTNCYTRLNDMHDFQKLCVDSVQKFQDMVTSNAFTCQSNFDVLDPCVATHDLPNDDEDHINFDPLLNHKMELIENEEDVFKMLENCDKEAEEVEKEEKREIKQPHIISMFNEDSSSIESGNDNDKDVDFEPNSSDDDIPLAQRMRGSAKTTRTVKSKPRKKKPAIAVGGGDGDDDDDDDFTTSSDDDSDDDDGETDPDGRRRGSKDKPKRKRIPAAERHLHRIIDCHICHQKFKKAIRYEEHMKYHNDLLPFQCKVEACKKGFTTANGLRIHVDHAHTELSEVHTCSAEGCGKTFPRVRLLTFHMKKVHNISKSAAPLRDFPCTECNTVFRCPTALKKHMYKHTGEELPYPCNICGKRFVINSALRDHLMRHAGIKNHVCPYCGVGKTTRQEWNAHILTHTKEKKFKCRQCDHASHNKQALSNHVKVVHMKIKNFACQYCGKTFGKSHACKVHERTHTGEKCCECKICGKIFLCEKSLTKHLKTHEKRDLPVDTHRPLNIPLSGVQIPPHMQDDGMMPPNMADDLLKACGGGPATTAIAAAAAKPKNSRRVQRVDISQLAGTSVNPIPSVSVPSWSPQVNFTKKEGQHICPGCGRGFNNIGNMKLHYKIIHEKVKDFACRFCPKRFSKAQILRHHEWIHTGEKPFECKICGKHFRQETALKKHIKTHDKPNRRNYPEKVQEPQPTFHKIEPREIDREPRNYDQYQDPAAERAAATAELLAHQIEENEAKRKADIERRKIQEAACEQLNKLQQQQEIEKATTSYDGYYAQKAQAEGLSVDALKIDHV</sequence>
<dbReference type="SMR" id="B4IY64"/>
<evidence type="ECO:0000256" key="6">
    <source>
        <dbReference type="ARBA" id="ARBA00023015"/>
    </source>
</evidence>
<feature type="domain" description="C2H2-type" evidence="12">
    <location>
        <begin position="701"/>
        <end position="728"/>
    </location>
</feature>
<evidence type="ECO:0000313" key="14">
    <source>
        <dbReference type="EMBL" id="EDV96514.1"/>
    </source>
</evidence>
<feature type="compositionally biased region" description="Polar residues" evidence="11">
    <location>
        <begin position="167"/>
        <end position="176"/>
    </location>
</feature>
<evidence type="ECO:0000256" key="11">
    <source>
        <dbReference type="SAM" id="MobiDB-lite"/>
    </source>
</evidence>
<feature type="domain" description="C2H2-type" evidence="12">
    <location>
        <begin position="434"/>
        <end position="461"/>
    </location>
</feature>
<feature type="domain" description="C2H2-type" evidence="12">
    <location>
        <begin position="673"/>
        <end position="700"/>
    </location>
</feature>
<evidence type="ECO:0000256" key="7">
    <source>
        <dbReference type="ARBA" id="ARBA00023163"/>
    </source>
</evidence>
<dbReference type="InterPro" id="IPR036236">
    <property type="entry name" value="Znf_C2H2_sf"/>
</dbReference>
<keyword evidence="7" id="KW-0804">Transcription</keyword>
<feature type="binding site" evidence="10">
    <location>
        <position position="57"/>
    </location>
    <ligand>
        <name>Zn(2+)</name>
        <dbReference type="ChEBI" id="CHEBI:29105"/>
    </ligand>
</feature>
<keyword evidence="4 9" id="KW-0863">Zinc-finger</keyword>
<dbReference type="Gene3D" id="3.30.160.60">
    <property type="entry name" value="Classic Zinc Finger"/>
    <property type="match status" value="8"/>
</dbReference>
<dbReference type="SMART" id="SM00868">
    <property type="entry name" value="zf-AD"/>
    <property type="match status" value="1"/>
</dbReference>
<feature type="domain" description="C2H2-type" evidence="12">
    <location>
        <begin position="377"/>
        <end position="404"/>
    </location>
</feature>
<evidence type="ECO:0000256" key="8">
    <source>
        <dbReference type="ARBA" id="ARBA00023242"/>
    </source>
</evidence>
<evidence type="ECO:0000256" key="10">
    <source>
        <dbReference type="PROSITE-ProRule" id="PRU01263"/>
    </source>
</evidence>
<dbReference type="FunFam" id="3.30.160.60:FF:002670">
    <property type="entry name" value="D19A"/>
    <property type="match status" value="1"/>
</dbReference>
<feature type="domain" description="C2H2-type" evidence="12">
    <location>
        <begin position="308"/>
        <end position="338"/>
    </location>
</feature>
<organism evidence="15">
    <name type="scientific">Drosophila grimshawi</name>
    <name type="common">Hawaiian fruit fly</name>
    <name type="synonym">Idiomyia grimshawi</name>
    <dbReference type="NCBI Taxonomy" id="7222"/>
    <lineage>
        <taxon>Eukaryota</taxon>
        <taxon>Metazoa</taxon>
        <taxon>Ecdysozoa</taxon>
        <taxon>Arthropoda</taxon>
        <taxon>Hexapoda</taxon>
        <taxon>Insecta</taxon>
        <taxon>Pterygota</taxon>
        <taxon>Neoptera</taxon>
        <taxon>Endopterygota</taxon>
        <taxon>Diptera</taxon>
        <taxon>Brachycera</taxon>
        <taxon>Muscomorpha</taxon>
        <taxon>Ephydroidea</taxon>
        <taxon>Drosophilidae</taxon>
        <taxon>Drosophila</taxon>
        <taxon>Hawaiian Drosophila</taxon>
    </lineage>
</organism>
<dbReference type="EMBL" id="CH916366">
    <property type="protein sequence ID" value="EDV96514.1"/>
    <property type="molecule type" value="Genomic_DNA"/>
</dbReference>
<dbReference type="Gene3D" id="3.40.1800.20">
    <property type="match status" value="1"/>
</dbReference>
<dbReference type="SMART" id="SM00355">
    <property type="entry name" value="ZnF_C2H2"/>
    <property type="match status" value="12"/>
</dbReference>
<keyword evidence="6" id="KW-0805">Transcription regulation</keyword>
<dbReference type="InterPro" id="IPR013087">
    <property type="entry name" value="Znf_C2H2_type"/>
</dbReference>
<dbReference type="FunFam" id="3.30.160.60:FF:001969">
    <property type="entry name" value="D19B"/>
    <property type="match status" value="1"/>
</dbReference>
<keyword evidence="2 10" id="KW-0479">Metal-binding</keyword>
<gene>
    <name evidence="14" type="primary">Dgri\GH16291</name>
    <name evidence="14" type="ORF">Dgri_GH16291</name>
</gene>
<feature type="binding site" evidence="10">
    <location>
        <position position="13"/>
    </location>
    <ligand>
        <name>Zn(2+)</name>
        <dbReference type="ChEBI" id="CHEBI:29105"/>
    </ligand>
</feature>
<dbReference type="GO" id="GO:0008270">
    <property type="term" value="F:zinc ion binding"/>
    <property type="evidence" value="ECO:0007669"/>
    <property type="project" value="UniProtKB-UniRule"/>
</dbReference>
<evidence type="ECO:0000256" key="2">
    <source>
        <dbReference type="ARBA" id="ARBA00022723"/>
    </source>
</evidence>
<feature type="domain" description="ZAD" evidence="13">
    <location>
        <begin position="11"/>
        <end position="84"/>
    </location>
</feature>
<dbReference type="PROSITE" id="PS51915">
    <property type="entry name" value="ZAD"/>
    <property type="match status" value="1"/>
</dbReference>
<dbReference type="FunFam" id="3.30.160.60:FF:002173">
    <property type="entry name" value="GM13856"/>
    <property type="match status" value="1"/>
</dbReference>
<feature type="domain" description="C2H2-type" evidence="12">
    <location>
        <begin position="519"/>
        <end position="546"/>
    </location>
</feature>
<feature type="region of interest" description="Disordered" evidence="11">
    <location>
        <begin position="720"/>
        <end position="739"/>
    </location>
</feature>
<dbReference type="FunFam" id="3.40.1800.20:FF:000003">
    <property type="entry name" value="D19B"/>
    <property type="match status" value="1"/>
</dbReference>
<dbReference type="GO" id="GO:0001227">
    <property type="term" value="F:DNA-binding transcription repressor activity, RNA polymerase II-specific"/>
    <property type="evidence" value="ECO:0007669"/>
    <property type="project" value="TreeGrafter"/>
</dbReference>
<feature type="domain" description="C2H2-type" evidence="12">
    <location>
        <begin position="340"/>
        <end position="370"/>
    </location>
</feature>
<evidence type="ECO:0000256" key="5">
    <source>
        <dbReference type="ARBA" id="ARBA00022833"/>
    </source>
</evidence>
<dbReference type="InParanoid" id="B4IY64"/>
<feature type="domain" description="C2H2-type" evidence="12">
    <location>
        <begin position="644"/>
        <end position="672"/>
    </location>
</feature>
<dbReference type="OrthoDB" id="8016097at2759"/>
<feature type="domain" description="C2H2-type" evidence="12">
    <location>
        <begin position="406"/>
        <end position="433"/>
    </location>
</feature>
<dbReference type="PROSITE" id="PS00028">
    <property type="entry name" value="ZINC_FINGER_C2H2_1"/>
    <property type="match status" value="10"/>
</dbReference>
<feature type="binding site" evidence="10">
    <location>
        <position position="16"/>
    </location>
    <ligand>
        <name>Zn(2+)</name>
        <dbReference type="ChEBI" id="CHEBI:29105"/>
    </ligand>
</feature>
<feature type="binding site" evidence="10">
    <location>
        <position position="60"/>
    </location>
    <ligand>
        <name>Zn(2+)</name>
        <dbReference type="ChEBI" id="CHEBI:29105"/>
    </ligand>
</feature>
<feature type="compositionally biased region" description="Basic residues" evidence="11">
    <location>
        <begin position="208"/>
        <end position="219"/>
    </location>
</feature>
<dbReference type="GO" id="GO:0005654">
    <property type="term" value="C:nucleoplasm"/>
    <property type="evidence" value="ECO:0007669"/>
    <property type="project" value="TreeGrafter"/>
</dbReference>
<keyword evidence="8" id="KW-0539">Nucleus</keyword>
<dbReference type="AlphaFoldDB" id="B4IY64"/>
<feature type="domain" description="C2H2-type" evidence="12">
    <location>
        <begin position="462"/>
        <end position="490"/>
    </location>
</feature>
<evidence type="ECO:0000256" key="1">
    <source>
        <dbReference type="ARBA" id="ARBA00004123"/>
    </source>
</evidence>
<feature type="compositionally biased region" description="Basic and acidic residues" evidence="11">
    <location>
        <begin position="723"/>
        <end position="736"/>
    </location>
</feature>
<evidence type="ECO:0000313" key="15">
    <source>
        <dbReference type="Proteomes" id="UP000001070"/>
    </source>
</evidence>
<reference evidence="14 15" key="1">
    <citation type="journal article" date="2007" name="Nature">
        <title>Evolution of genes and genomes on the Drosophila phylogeny.</title>
        <authorList>
            <consortium name="Drosophila 12 Genomes Consortium"/>
            <person name="Clark A.G."/>
            <person name="Eisen M.B."/>
            <person name="Smith D.R."/>
            <person name="Bergman C.M."/>
            <person name="Oliver B."/>
            <person name="Markow T.A."/>
            <person name="Kaufman T.C."/>
            <person name="Kellis M."/>
            <person name="Gelbart W."/>
            <person name="Iyer V.N."/>
            <person name="Pollard D.A."/>
            <person name="Sackton T.B."/>
            <person name="Larracuente A.M."/>
            <person name="Singh N.D."/>
            <person name="Abad J.P."/>
            <person name="Abt D.N."/>
            <person name="Adryan B."/>
            <person name="Aguade M."/>
            <person name="Akashi H."/>
            <person name="Anderson W.W."/>
            <person name="Aquadro C.F."/>
            <person name="Ardell D.H."/>
            <person name="Arguello R."/>
            <person name="Artieri C.G."/>
            <person name="Barbash D.A."/>
            <person name="Barker D."/>
            <person name="Barsanti P."/>
            <person name="Batterham P."/>
            <person name="Batzoglou S."/>
            <person name="Begun D."/>
            <person name="Bhutkar A."/>
            <person name="Blanco E."/>
            <person name="Bosak S.A."/>
            <person name="Bradley R.K."/>
            <person name="Brand A.D."/>
            <person name="Brent M.R."/>
            <person name="Brooks A.N."/>
            <person name="Brown R.H."/>
            <person name="Butlin R.K."/>
            <person name="Caggese C."/>
            <person name="Calvi B.R."/>
            <person name="Bernardo de Carvalho A."/>
            <person name="Caspi A."/>
            <person name="Castrezana S."/>
            <person name="Celniker S.E."/>
            <person name="Chang J.L."/>
            <person name="Chapple C."/>
            <person name="Chatterji S."/>
            <person name="Chinwalla A."/>
            <person name="Civetta A."/>
            <person name="Clifton S.W."/>
            <person name="Comeron J.M."/>
            <person name="Costello J.C."/>
            <person name="Coyne J.A."/>
            <person name="Daub J."/>
            <person name="David R.G."/>
            <person name="Delcher A.L."/>
            <person name="Delehaunty K."/>
            <person name="Do C.B."/>
            <person name="Ebling H."/>
            <person name="Edwards K."/>
            <person name="Eickbush T."/>
            <person name="Evans J.D."/>
            <person name="Filipski A."/>
            <person name="Findeiss S."/>
            <person name="Freyhult E."/>
            <person name="Fulton L."/>
            <person name="Fulton R."/>
            <person name="Garcia A.C."/>
            <person name="Gardiner A."/>
            <person name="Garfield D.A."/>
            <person name="Garvin B.E."/>
            <person name="Gibson G."/>
            <person name="Gilbert D."/>
            <person name="Gnerre S."/>
            <person name="Godfrey J."/>
            <person name="Good R."/>
            <person name="Gotea V."/>
            <person name="Gravely B."/>
            <person name="Greenberg A.J."/>
            <person name="Griffiths-Jones S."/>
            <person name="Gross S."/>
            <person name="Guigo R."/>
            <person name="Gustafson E.A."/>
            <person name="Haerty W."/>
            <person name="Hahn M.W."/>
            <person name="Halligan D.L."/>
            <person name="Halpern A.L."/>
            <person name="Halter G.M."/>
            <person name="Han M.V."/>
            <person name="Heger A."/>
            <person name="Hillier L."/>
            <person name="Hinrichs A.S."/>
            <person name="Holmes I."/>
            <person name="Hoskins R.A."/>
            <person name="Hubisz M.J."/>
            <person name="Hultmark D."/>
            <person name="Huntley M.A."/>
            <person name="Jaffe D.B."/>
            <person name="Jagadeeshan S."/>
            <person name="Jeck W.R."/>
            <person name="Johnson J."/>
            <person name="Jones C.D."/>
            <person name="Jordan W.C."/>
            <person name="Karpen G.H."/>
            <person name="Kataoka E."/>
            <person name="Keightley P.D."/>
            <person name="Kheradpour P."/>
            <person name="Kirkness E.F."/>
            <person name="Koerich L.B."/>
            <person name="Kristiansen K."/>
            <person name="Kudrna D."/>
            <person name="Kulathinal R.J."/>
            <person name="Kumar S."/>
            <person name="Kwok R."/>
            <person name="Lander E."/>
            <person name="Langley C.H."/>
            <person name="Lapoint R."/>
            <person name="Lazzaro B.P."/>
            <person name="Lee S.J."/>
            <person name="Levesque L."/>
            <person name="Li R."/>
            <person name="Lin C.F."/>
            <person name="Lin M.F."/>
            <person name="Lindblad-Toh K."/>
            <person name="Llopart A."/>
            <person name="Long M."/>
            <person name="Low L."/>
            <person name="Lozovsky E."/>
            <person name="Lu J."/>
            <person name="Luo M."/>
            <person name="Machado C.A."/>
            <person name="Makalowski W."/>
            <person name="Marzo M."/>
            <person name="Matsuda M."/>
            <person name="Matzkin L."/>
            <person name="McAllister B."/>
            <person name="McBride C.S."/>
            <person name="McKernan B."/>
            <person name="McKernan K."/>
            <person name="Mendez-Lago M."/>
            <person name="Minx P."/>
            <person name="Mollenhauer M.U."/>
            <person name="Montooth K."/>
            <person name="Mount S.M."/>
            <person name="Mu X."/>
            <person name="Myers E."/>
            <person name="Negre B."/>
            <person name="Newfeld S."/>
            <person name="Nielsen R."/>
            <person name="Noor M.A."/>
            <person name="O'Grady P."/>
            <person name="Pachter L."/>
            <person name="Papaceit M."/>
            <person name="Parisi M.J."/>
            <person name="Parisi M."/>
            <person name="Parts L."/>
            <person name="Pedersen J.S."/>
            <person name="Pesole G."/>
            <person name="Phillippy A.M."/>
            <person name="Ponting C.P."/>
            <person name="Pop M."/>
            <person name="Porcelli D."/>
            <person name="Powell J.R."/>
            <person name="Prohaska S."/>
            <person name="Pruitt K."/>
            <person name="Puig M."/>
            <person name="Quesneville H."/>
            <person name="Ram K.R."/>
            <person name="Rand D."/>
            <person name="Rasmussen M.D."/>
            <person name="Reed L.K."/>
            <person name="Reenan R."/>
            <person name="Reily A."/>
            <person name="Remington K.A."/>
            <person name="Rieger T.T."/>
            <person name="Ritchie M.G."/>
            <person name="Robin C."/>
            <person name="Rogers Y.H."/>
            <person name="Rohde C."/>
            <person name="Rozas J."/>
            <person name="Rubenfield M.J."/>
            <person name="Ruiz A."/>
            <person name="Russo S."/>
            <person name="Salzberg S.L."/>
            <person name="Sanchez-Gracia A."/>
            <person name="Saranga D.J."/>
            <person name="Sato H."/>
            <person name="Schaeffer S.W."/>
            <person name="Schatz M.C."/>
            <person name="Schlenke T."/>
            <person name="Schwartz R."/>
            <person name="Segarra C."/>
            <person name="Singh R.S."/>
            <person name="Sirot L."/>
            <person name="Sirota M."/>
            <person name="Sisneros N.B."/>
            <person name="Smith C.D."/>
            <person name="Smith T.F."/>
            <person name="Spieth J."/>
            <person name="Stage D.E."/>
            <person name="Stark A."/>
            <person name="Stephan W."/>
            <person name="Strausberg R.L."/>
            <person name="Strempel S."/>
            <person name="Sturgill D."/>
            <person name="Sutton G."/>
            <person name="Sutton G.G."/>
            <person name="Tao W."/>
            <person name="Teichmann S."/>
            <person name="Tobari Y.N."/>
            <person name="Tomimura Y."/>
            <person name="Tsolas J.M."/>
            <person name="Valente V.L."/>
            <person name="Venter E."/>
            <person name="Venter J.C."/>
            <person name="Vicario S."/>
            <person name="Vieira F.G."/>
            <person name="Vilella A.J."/>
            <person name="Villasante A."/>
            <person name="Walenz B."/>
            <person name="Wang J."/>
            <person name="Wasserman M."/>
            <person name="Watts T."/>
            <person name="Wilson D."/>
            <person name="Wilson R.K."/>
            <person name="Wing R.A."/>
            <person name="Wolfner M.F."/>
            <person name="Wong A."/>
            <person name="Wong G.K."/>
            <person name="Wu C.I."/>
            <person name="Wu G."/>
            <person name="Yamamoto D."/>
            <person name="Yang H.P."/>
            <person name="Yang S.P."/>
            <person name="Yorke J.A."/>
            <person name="Yoshida K."/>
            <person name="Zdobnov E."/>
            <person name="Zhang P."/>
            <person name="Zhang Y."/>
            <person name="Zimin A.V."/>
            <person name="Baldwin J."/>
            <person name="Abdouelleil A."/>
            <person name="Abdulkadir J."/>
            <person name="Abebe A."/>
            <person name="Abera B."/>
            <person name="Abreu J."/>
            <person name="Acer S.C."/>
            <person name="Aftuck L."/>
            <person name="Alexander A."/>
            <person name="An P."/>
            <person name="Anderson E."/>
            <person name="Anderson S."/>
            <person name="Arachi H."/>
            <person name="Azer M."/>
            <person name="Bachantsang P."/>
            <person name="Barry A."/>
            <person name="Bayul T."/>
            <person name="Berlin A."/>
            <person name="Bessette D."/>
            <person name="Bloom T."/>
            <person name="Blye J."/>
            <person name="Boguslavskiy L."/>
            <person name="Bonnet C."/>
            <person name="Boukhgalter B."/>
            <person name="Bourzgui I."/>
            <person name="Brown A."/>
            <person name="Cahill P."/>
            <person name="Channer S."/>
            <person name="Cheshatsang Y."/>
            <person name="Chuda L."/>
            <person name="Citroen M."/>
            <person name="Collymore A."/>
            <person name="Cooke P."/>
            <person name="Costello M."/>
            <person name="D'Aco K."/>
            <person name="Daza R."/>
            <person name="De Haan G."/>
            <person name="DeGray S."/>
            <person name="DeMaso C."/>
            <person name="Dhargay N."/>
            <person name="Dooley K."/>
            <person name="Dooley E."/>
            <person name="Doricent M."/>
            <person name="Dorje P."/>
            <person name="Dorjee K."/>
            <person name="Dupes A."/>
            <person name="Elong R."/>
            <person name="Falk J."/>
            <person name="Farina A."/>
            <person name="Faro S."/>
            <person name="Ferguson D."/>
            <person name="Fisher S."/>
            <person name="Foley C.D."/>
            <person name="Franke A."/>
            <person name="Friedrich D."/>
            <person name="Gadbois L."/>
            <person name="Gearin G."/>
            <person name="Gearin C.R."/>
            <person name="Giannoukos G."/>
            <person name="Goode T."/>
            <person name="Graham J."/>
            <person name="Grandbois E."/>
            <person name="Grewal S."/>
            <person name="Gyaltsen K."/>
            <person name="Hafez N."/>
            <person name="Hagos B."/>
            <person name="Hall J."/>
            <person name="Henson C."/>
            <person name="Hollinger A."/>
            <person name="Honan T."/>
            <person name="Huard M.D."/>
            <person name="Hughes L."/>
            <person name="Hurhula B."/>
            <person name="Husby M.E."/>
            <person name="Kamat A."/>
            <person name="Kanga B."/>
            <person name="Kashin S."/>
            <person name="Khazanovich D."/>
            <person name="Kisner P."/>
            <person name="Lance K."/>
            <person name="Lara M."/>
            <person name="Lee W."/>
            <person name="Lennon N."/>
            <person name="Letendre F."/>
            <person name="LeVine R."/>
            <person name="Lipovsky A."/>
            <person name="Liu X."/>
            <person name="Liu J."/>
            <person name="Liu S."/>
            <person name="Lokyitsang T."/>
            <person name="Lokyitsang Y."/>
            <person name="Lubonja R."/>
            <person name="Lui A."/>
            <person name="MacDonald P."/>
            <person name="Magnisalis V."/>
            <person name="Maru K."/>
            <person name="Matthews C."/>
            <person name="McCusker W."/>
            <person name="McDonough S."/>
            <person name="Mehta T."/>
            <person name="Meldrim J."/>
            <person name="Meneus L."/>
            <person name="Mihai O."/>
            <person name="Mihalev A."/>
            <person name="Mihova T."/>
            <person name="Mittelman R."/>
            <person name="Mlenga V."/>
            <person name="Montmayeur A."/>
            <person name="Mulrain L."/>
            <person name="Navidi A."/>
            <person name="Naylor J."/>
            <person name="Negash T."/>
            <person name="Nguyen T."/>
            <person name="Nguyen N."/>
            <person name="Nicol R."/>
            <person name="Norbu C."/>
            <person name="Norbu N."/>
            <person name="Novod N."/>
            <person name="O'Neill B."/>
            <person name="Osman S."/>
            <person name="Markiewicz E."/>
            <person name="Oyono O.L."/>
            <person name="Patti C."/>
            <person name="Phunkhang P."/>
            <person name="Pierre F."/>
            <person name="Priest M."/>
            <person name="Raghuraman S."/>
            <person name="Rege F."/>
            <person name="Reyes R."/>
            <person name="Rise C."/>
            <person name="Rogov P."/>
            <person name="Ross K."/>
            <person name="Ryan E."/>
            <person name="Settipalli S."/>
            <person name="Shea T."/>
            <person name="Sherpa N."/>
            <person name="Shi L."/>
            <person name="Shih D."/>
            <person name="Sparrow T."/>
            <person name="Spaulding J."/>
            <person name="Stalker J."/>
            <person name="Stange-Thomann N."/>
            <person name="Stavropoulos S."/>
            <person name="Stone C."/>
            <person name="Strader C."/>
            <person name="Tesfaye S."/>
            <person name="Thomson T."/>
            <person name="Thoulutsang Y."/>
            <person name="Thoulutsang D."/>
            <person name="Topham K."/>
            <person name="Topping I."/>
            <person name="Tsamla T."/>
            <person name="Vassiliev H."/>
            <person name="Vo A."/>
            <person name="Wangchuk T."/>
            <person name="Wangdi T."/>
            <person name="Weiand M."/>
            <person name="Wilkinson J."/>
            <person name="Wilson A."/>
            <person name="Yadav S."/>
            <person name="Young G."/>
            <person name="Yu Q."/>
            <person name="Zembek L."/>
            <person name="Zhong D."/>
            <person name="Zimmer A."/>
            <person name="Zwirko Z."/>
            <person name="Jaffe D.B."/>
            <person name="Alvarez P."/>
            <person name="Brockman W."/>
            <person name="Butler J."/>
            <person name="Chin C."/>
            <person name="Gnerre S."/>
            <person name="Grabherr M."/>
            <person name="Kleber M."/>
            <person name="Mauceli E."/>
            <person name="MacCallum I."/>
        </authorList>
    </citation>
    <scope>NUCLEOTIDE SEQUENCE [LARGE SCALE GENOMIC DNA]</scope>
    <source>
        <strain evidence="15">Tucson 15287-2541.00</strain>
    </source>
</reference>
<keyword evidence="3" id="KW-0677">Repeat</keyword>
<feature type="domain" description="C2H2-type" evidence="12">
    <location>
        <begin position="491"/>
        <end position="518"/>
    </location>
</feature>
<accession>B4IY64</accession>
<feature type="compositionally biased region" description="Acidic residues" evidence="11">
    <location>
        <begin position="185"/>
        <end position="194"/>
    </location>
</feature>
<keyword evidence="15" id="KW-1185">Reference proteome</keyword>
<dbReference type="SUPFAM" id="SSF57716">
    <property type="entry name" value="Glucocorticoid receptor-like (DNA-binding domain)"/>
    <property type="match status" value="1"/>
</dbReference>
<dbReference type="PANTHER" id="PTHR24399">
    <property type="entry name" value="ZINC FINGER AND BTB DOMAIN-CONTAINING"/>
    <property type="match status" value="1"/>
</dbReference>
<evidence type="ECO:0000256" key="9">
    <source>
        <dbReference type="PROSITE-ProRule" id="PRU00042"/>
    </source>
</evidence>
<keyword evidence="5 10" id="KW-0862">Zinc</keyword>
<dbReference type="FunFam" id="3.30.160.60:FF:002106">
    <property type="entry name" value="GD13139"/>
    <property type="match status" value="1"/>
</dbReference>
<evidence type="ECO:0000259" key="12">
    <source>
        <dbReference type="PROSITE" id="PS50157"/>
    </source>
</evidence>
<proteinExistence type="predicted"/>
<dbReference type="FunFam" id="3.30.160.60:FF:001821">
    <property type="entry name" value="GH16297"/>
    <property type="match status" value="1"/>
</dbReference>
<evidence type="ECO:0000256" key="3">
    <source>
        <dbReference type="ARBA" id="ARBA00022737"/>
    </source>
</evidence>
<comment type="subcellular location">
    <subcellularLocation>
        <location evidence="1">Nucleus</location>
    </subcellularLocation>
</comment>
<dbReference type="PANTHER" id="PTHR24399:SF70">
    <property type="entry name" value="C2H2-TYPE DOMAIN-CONTAINING PROTEIN"/>
    <property type="match status" value="1"/>
</dbReference>
<evidence type="ECO:0000256" key="4">
    <source>
        <dbReference type="ARBA" id="ARBA00022771"/>
    </source>
</evidence>
<name>B4IY64_DROGR</name>
<dbReference type="Pfam" id="PF13912">
    <property type="entry name" value="zf-C2H2_6"/>
    <property type="match status" value="2"/>
</dbReference>
<dbReference type="PhylomeDB" id="B4IY64"/>
<evidence type="ECO:0000259" key="13">
    <source>
        <dbReference type="PROSITE" id="PS51915"/>
    </source>
</evidence>
<dbReference type="HOGENOM" id="CLU_362180_0_0_1"/>
<dbReference type="InterPro" id="IPR012934">
    <property type="entry name" value="Znf_AD"/>
</dbReference>
<dbReference type="Pfam" id="PF07776">
    <property type="entry name" value="zf-AD"/>
    <property type="match status" value="1"/>
</dbReference>
<feature type="compositionally biased region" description="Acidic residues" evidence="11">
    <location>
        <begin position="227"/>
        <end position="252"/>
    </location>
</feature>
<dbReference type="PROSITE" id="PS50157">
    <property type="entry name" value="ZINC_FINGER_C2H2_2"/>
    <property type="match status" value="12"/>
</dbReference>
<dbReference type="FunFam" id="3.30.160.60:FF:000145">
    <property type="entry name" value="Zinc finger protein 574"/>
    <property type="match status" value="1"/>
</dbReference>
<feature type="compositionally biased region" description="Basic residues" evidence="11">
    <location>
        <begin position="258"/>
        <end position="269"/>
    </location>
</feature>
<dbReference type="SUPFAM" id="SSF57667">
    <property type="entry name" value="beta-beta-alpha zinc fingers"/>
    <property type="match status" value="6"/>
</dbReference>
<dbReference type="eggNOG" id="KOG1721">
    <property type="taxonomic scope" value="Eukaryota"/>
</dbReference>